<dbReference type="InterPro" id="IPR052207">
    <property type="entry name" value="Max-like/E-box_TFs"/>
</dbReference>
<dbReference type="PANTHER" id="PTHR15741">
    <property type="entry name" value="BASIC HELIX-LOOP-HELIX ZIP TRANSCRIPTION FACTOR"/>
    <property type="match status" value="1"/>
</dbReference>
<evidence type="ECO:0000256" key="2">
    <source>
        <dbReference type="ARBA" id="ARBA00023015"/>
    </source>
</evidence>
<feature type="region of interest" description="Disordered" evidence="6">
    <location>
        <begin position="462"/>
        <end position="526"/>
    </location>
</feature>
<evidence type="ECO:0000256" key="6">
    <source>
        <dbReference type="SAM" id="MobiDB-lite"/>
    </source>
</evidence>
<evidence type="ECO:0000256" key="1">
    <source>
        <dbReference type="ARBA" id="ARBA00004123"/>
    </source>
</evidence>
<feature type="region of interest" description="Disordered" evidence="6">
    <location>
        <begin position="98"/>
        <end position="123"/>
    </location>
</feature>
<evidence type="ECO:0000256" key="4">
    <source>
        <dbReference type="ARBA" id="ARBA00023163"/>
    </source>
</evidence>
<feature type="compositionally biased region" description="Basic residues" evidence="6">
    <location>
        <begin position="494"/>
        <end position="515"/>
    </location>
</feature>
<evidence type="ECO:0008006" key="9">
    <source>
        <dbReference type="Google" id="ProtNLM"/>
    </source>
</evidence>
<dbReference type="GeneID" id="37269607"/>
<dbReference type="GO" id="GO:0046983">
    <property type="term" value="F:protein dimerization activity"/>
    <property type="evidence" value="ECO:0007669"/>
    <property type="project" value="InterPro"/>
</dbReference>
<dbReference type="InterPro" id="IPR036638">
    <property type="entry name" value="HLH_DNA-bd_sf"/>
</dbReference>
<dbReference type="GO" id="GO:0000978">
    <property type="term" value="F:RNA polymerase II cis-regulatory region sequence-specific DNA binding"/>
    <property type="evidence" value="ECO:0007669"/>
    <property type="project" value="TreeGrafter"/>
</dbReference>
<gene>
    <name evidence="7" type="ORF">FA09DRAFT_329176</name>
</gene>
<dbReference type="EMBL" id="KZ819290">
    <property type="protein sequence ID" value="PWN98660.1"/>
    <property type="molecule type" value="Genomic_DNA"/>
</dbReference>
<dbReference type="Gene3D" id="4.10.280.10">
    <property type="entry name" value="Helix-loop-helix DNA-binding domain"/>
    <property type="match status" value="1"/>
</dbReference>
<evidence type="ECO:0000256" key="5">
    <source>
        <dbReference type="ARBA" id="ARBA00023242"/>
    </source>
</evidence>
<feature type="compositionally biased region" description="Low complexity" evidence="6">
    <location>
        <begin position="390"/>
        <end position="412"/>
    </location>
</feature>
<feature type="compositionally biased region" description="Acidic residues" evidence="6">
    <location>
        <begin position="470"/>
        <end position="480"/>
    </location>
</feature>
<dbReference type="SUPFAM" id="SSF47459">
    <property type="entry name" value="HLH, helix-loop-helix DNA-binding domain"/>
    <property type="match status" value="1"/>
</dbReference>
<evidence type="ECO:0000313" key="8">
    <source>
        <dbReference type="Proteomes" id="UP000245946"/>
    </source>
</evidence>
<keyword evidence="4" id="KW-0804">Transcription</keyword>
<feature type="compositionally biased region" description="Gly residues" evidence="6">
    <location>
        <begin position="516"/>
        <end position="525"/>
    </location>
</feature>
<dbReference type="PANTHER" id="PTHR15741:SF27">
    <property type="entry name" value="TRANSCRIPTION FACTOR AP-4"/>
    <property type="match status" value="1"/>
</dbReference>
<organism evidence="7 8">
    <name type="scientific">Tilletiopsis washingtonensis</name>
    <dbReference type="NCBI Taxonomy" id="58919"/>
    <lineage>
        <taxon>Eukaryota</taxon>
        <taxon>Fungi</taxon>
        <taxon>Dikarya</taxon>
        <taxon>Basidiomycota</taxon>
        <taxon>Ustilaginomycotina</taxon>
        <taxon>Exobasidiomycetes</taxon>
        <taxon>Entylomatales</taxon>
        <taxon>Entylomatales incertae sedis</taxon>
        <taxon>Tilletiopsis</taxon>
    </lineage>
</organism>
<protein>
    <recommendedName>
        <fullName evidence="9">BHLH domain-containing protein</fullName>
    </recommendedName>
</protein>
<feature type="compositionally biased region" description="Basic residues" evidence="6">
    <location>
        <begin position="341"/>
        <end position="355"/>
    </location>
</feature>
<feature type="region of interest" description="Disordered" evidence="6">
    <location>
        <begin position="284"/>
        <end position="415"/>
    </location>
</feature>
<dbReference type="GO" id="GO:0005634">
    <property type="term" value="C:nucleus"/>
    <property type="evidence" value="ECO:0007669"/>
    <property type="project" value="UniProtKB-SubCell"/>
</dbReference>
<feature type="compositionally biased region" description="Basic and acidic residues" evidence="6">
    <location>
        <begin position="299"/>
        <end position="311"/>
    </location>
</feature>
<feature type="compositionally biased region" description="Gly residues" evidence="6">
    <location>
        <begin position="160"/>
        <end position="169"/>
    </location>
</feature>
<feature type="compositionally biased region" description="Gly residues" evidence="6">
    <location>
        <begin position="318"/>
        <end position="327"/>
    </location>
</feature>
<dbReference type="GO" id="GO:0000981">
    <property type="term" value="F:DNA-binding transcription factor activity, RNA polymerase II-specific"/>
    <property type="evidence" value="ECO:0007669"/>
    <property type="project" value="TreeGrafter"/>
</dbReference>
<feature type="compositionally biased region" description="Low complexity" evidence="6">
    <location>
        <begin position="105"/>
        <end position="115"/>
    </location>
</feature>
<keyword evidence="8" id="KW-1185">Reference proteome</keyword>
<comment type="subcellular location">
    <subcellularLocation>
        <location evidence="1">Nucleus</location>
    </subcellularLocation>
</comment>
<reference evidence="7 8" key="1">
    <citation type="journal article" date="2018" name="Mol. Biol. Evol.">
        <title>Broad Genomic Sampling Reveals a Smut Pathogenic Ancestry of the Fungal Clade Ustilaginomycotina.</title>
        <authorList>
            <person name="Kijpornyongpan T."/>
            <person name="Mondo S.J."/>
            <person name="Barry K."/>
            <person name="Sandor L."/>
            <person name="Lee J."/>
            <person name="Lipzen A."/>
            <person name="Pangilinan J."/>
            <person name="LaButti K."/>
            <person name="Hainaut M."/>
            <person name="Henrissat B."/>
            <person name="Grigoriev I.V."/>
            <person name="Spatafora J.W."/>
            <person name="Aime M.C."/>
        </authorList>
    </citation>
    <scope>NUCLEOTIDE SEQUENCE [LARGE SCALE GENOMIC DNA]</scope>
    <source>
        <strain evidence="7 8">MCA 4186</strain>
    </source>
</reference>
<keyword evidence="5" id="KW-0539">Nucleus</keyword>
<feature type="region of interest" description="Disordered" evidence="6">
    <location>
        <begin position="149"/>
        <end position="173"/>
    </location>
</feature>
<dbReference type="OrthoDB" id="5778525at2759"/>
<name>A0A316ZAF2_9BASI</name>
<evidence type="ECO:0000313" key="7">
    <source>
        <dbReference type="EMBL" id="PWN98660.1"/>
    </source>
</evidence>
<dbReference type="Proteomes" id="UP000245946">
    <property type="component" value="Unassembled WGS sequence"/>
</dbReference>
<dbReference type="RefSeq" id="XP_025598939.1">
    <property type="nucleotide sequence ID" value="XM_025742063.1"/>
</dbReference>
<dbReference type="AlphaFoldDB" id="A0A316ZAF2"/>
<sequence length="561" mass="56985">MALHASPSLDAALIHSAGAAAAPGSSQSSSSSSSRTAAPHAAADAFTTHGAAEAFGLPAMPVPYEDFHFSLDLPHDLQHTDLRMLQHDGEFQGLLASLGGGGGAASSSSHPAGDAHPAHDPLGIFSASSSSAATLAARPFSSDEPMSYALSRAASTQGSSVGGGTGGAGVSSPGPSSSLFASSAFFSLAPTPPPLPSQAPLFSFDDLLSRSDPALAPSPSGFSAVGIGGVHDVASHHGAAAGASSSLFDANEATFLSNFLENFESSWDFNPALPSNMPSFADATAAAAAALSPTGKQRTRGEERGEEAWEKGRKRSGNVGGGGGGGEMQVDEEEQRTPKGERKKAGKKAASRGKKGVAAQQATVEEKEDSDDSERGGSTPHADVSSHSSAAAAAAAAAAATEALAAEEAAAAAKRELLSEGEKRANHILSEQRRRNHIRESFKDLVVLLEAGRAFGARGLGLASGAGTGIEDEGLDDRSEEDVRPSEDDEVSRAKRKKARARRTQPGRGRGKGRGRGGSAGGGAGSKSAVLFQAVDLLKWIEGKNAELERTIEQLEEAVAA</sequence>
<evidence type="ECO:0000256" key="3">
    <source>
        <dbReference type="ARBA" id="ARBA00023125"/>
    </source>
</evidence>
<keyword evidence="2" id="KW-0805">Transcription regulation</keyword>
<feature type="region of interest" description="Disordered" evidence="6">
    <location>
        <begin position="21"/>
        <end position="42"/>
    </location>
</feature>
<keyword evidence="3" id="KW-0238">DNA-binding</keyword>
<dbReference type="STRING" id="58919.A0A316ZAF2"/>
<proteinExistence type="predicted"/>
<accession>A0A316ZAF2</accession>